<keyword evidence="4" id="KW-1185">Reference proteome</keyword>
<protein>
    <recommendedName>
        <fullName evidence="2">DUF2268 domain-containing protein</fullName>
    </recommendedName>
</protein>
<evidence type="ECO:0000313" key="4">
    <source>
        <dbReference type="Proteomes" id="UP001218412"/>
    </source>
</evidence>
<organism evidence="3 4">
    <name type="scientific">Paracoccus stylophorae</name>
    <dbReference type="NCBI Taxonomy" id="659350"/>
    <lineage>
        <taxon>Bacteria</taxon>
        <taxon>Pseudomonadati</taxon>
        <taxon>Pseudomonadota</taxon>
        <taxon>Alphaproteobacteria</taxon>
        <taxon>Rhodobacterales</taxon>
        <taxon>Paracoccaceae</taxon>
        <taxon>Paracoccus</taxon>
    </lineage>
</organism>
<dbReference type="EMBL" id="CP067134">
    <property type="protein sequence ID" value="WCR11320.1"/>
    <property type="molecule type" value="Genomic_DNA"/>
</dbReference>
<dbReference type="Pfam" id="PF10026">
    <property type="entry name" value="DUF2268"/>
    <property type="match status" value="1"/>
</dbReference>
<name>A0ABY7SWW3_9RHOB</name>
<sequence>MTIWSIHLLNARHALTRVLPEIRAAAREAVARVRDHAELPDFDLVVKSVQGGLPDWGVGGTAPAPGLIEVTLNPDRFDAALMVRTLVHQMHHLIRWDGPGYGRSLGDALVSEGLAGHFVVQVLGGKPDPWDAVTPPPGLARSAMNEWARLDYDHDRWFAGKGDIRKWAGHGLGHRLVARHLTQQEPADAVTLALVKADAFRPTMRQLVATETSAGQDAPQDPVQEATPETADQQDESTQTGAADKNDRMQDRAG</sequence>
<feature type="compositionally biased region" description="Basic and acidic residues" evidence="1">
    <location>
        <begin position="244"/>
        <end position="254"/>
    </location>
</feature>
<evidence type="ECO:0000313" key="3">
    <source>
        <dbReference type="EMBL" id="WCR11320.1"/>
    </source>
</evidence>
<gene>
    <name evidence="3" type="ORF">JHW45_02640</name>
</gene>
<reference evidence="3 4" key="1">
    <citation type="submission" date="2021-01" db="EMBL/GenBank/DDBJ databases">
        <title>Biogeographic distribution of Paracoccus.</title>
        <authorList>
            <person name="Hollensteiner J."/>
            <person name="Leineberger J."/>
            <person name="Brinkhoff T."/>
            <person name="Daniel R."/>
        </authorList>
    </citation>
    <scope>NUCLEOTIDE SEQUENCE [LARGE SCALE GENOMIC DNA]</scope>
    <source>
        <strain evidence="3 4">LMG25392</strain>
    </source>
</reference>
<dbReference type="Proteomes" id="UP001218412">
    <property type="component" value="Chromosome"/>
</dbReference>
<evidence type="ECO:0000256" key="1">
    <source>
        <dbReference type="SAM" id="MobiDB-lite"/>
    </source>
</evidence>
<proteinExistence type="predicted"/>
<feature type="domain" description="DUF2268" evidence="2">
    <location>
        <begin position="26"/>
        <end position="199"/>
    </location>
</feature>
<feature type="region of interest" description="Disordered" evidence="1">
    <location>
        <begin position="211"/>
        <end position="254"/>
    </location>
</feature>
<dbReference type="InterPro" id="IPR018728">
    <property type="entry name" value="DUF2268"/>
</dbReference>
<evidence type="ECO:0000259" key="2">
    <source>
        <dbReference type="Pfam" id="PF10026"/>
    </source>
</evidence>
<dbReference type="RefSeq" id="WP_272859423.1">
    <property type="nucleotide sequence ID" value="NZ_CP067134.1"/>
</dbReference>
<accession>A0ABY7SWW3</accession>